<dbReference type="PANTHER" id="PTHR10668:SF103">
    <property type="entry name" value="PYRIDINE NUCLEOTIDE-DISULFIDE OXIDOREDUCTASE DOMAIN-CONTAINING PROTEIN 2"/>
    <property type="match status" value="1"/>
</dbReference>
<evidence type="ECO:0000259" key="4">
    <source>
        <dbReference type="Pfam" id="PF01593"/>
    </source>
</evidence>
<dbReference type="EMBL" id="OMOD01000163">
    <property type="protein sequence ID" value="SPF46621.1"/>
    <property type="molecule type" value="Genomic_DNA"/>
</dbReference>
<dbReference type="AlphaFoldDB" id="A0A2U3L3Z0"/>
<dbReference type="PANTHER" id="PTHR10668">
    <property type="entry name" value="PHYTOENE DEHYDROGENASE"/>
    <property type="match status" value="1"/>
</dbReference>
<evidence type="ECO:0000313" key="6">
    <source>
        <dbReference type="Proteomes" id="UP000238701"/>
    </source>
</evidence>
<dbReference type="GO" id="GO:0016491">
    <property type="term" value="F:oxidoreductase activity"/>
    <property type="evidence" value="ECO:0007669"/>
    <property type="project" value="InterPro"/>
</dbReference>
<dbReference type="Gene3D" id="3.50.50.60">
    <property type="entry name" value="FAD/NAD(P)-binding domain"/>
    <property type="match status" value="2"/>
</dbReference>
<evidence type="ECO:0000256" key="2">
    <source>
        <dbReference type="ARBA" id="ARBA00038825"/>
    </source>
</evidence>
<dbReference type="Proteomes" id="UP000238701">
    <property type="component" value="Unassembled WGS sequence"/>
</dbReference>
<organism evidence="5 6">
    <name type="scientific">Candidatus Sulfotelmatobacter kueseliae</name>
    <dbReference type="NCBI Taxonomy" id="2042962"/>
    <lineage>
        <taxon>Bacteria</taxon>
        <taxon>Pseudomonadati</taxon>
        <taxon>Acidobacteriota</taxon>
        <taxon>Terriglobia</taxon>
        <taxon>Terriglobales</taxon>
        <taxon>Candidatus Korobacteraceae</taxon>
        <taxon>Candidatus Sulfotelmatobacter</taxon>
    </lineage>
</organism>
<reference evidence="6" key="1">
    <citation type="submission" date="2018-02" db="EMBL/GenBank/DDBJ databases">
        <authorList>
            <person name="Hausmann B."/>
        </authorList>
    </citation>
    <scope>NUCLEOTIDE SEQUENCE [LARGE SCALE GENOMIC DNA]</scope>
    <source>
        <strain evidence="6">Peat soil MAG SbA1</strain>
    </source>
</reference>
<sequence>MTLSQDQTSAAYDAIVIGGGHNGLTAAAYLARAGLSTLVLERREIVGGCCVTEEIAPGCRVSTTSYVASMLRPEVISELRLPDHGLRMIPCDPAIQVPFPDGQVVPWWADRERARQEFSRISSKDAARFVEVDDQLKKLARYLQPFFLEPPPEVDLSAVRGWTDLFRVGKRFRGISSTEIAQLVSFLTGSLGEFLDHQFESEKIKTMFLANNVYGKHGGPYQPGTAIGLLFHLLSGGEHELQGFYGHVMGGMGSITQALAAAGRKLGVEIRTAAPVGRINVRHGRVRGVVLENGTELGARIVLSNADPKRTFLGLVDSKDLPEDFVFAVRGIKMDGPCAKVNMVLDEEPRFTGTSPLATPLERTFYTLVPTLEFAERCYDIAKFGEIPEELWVDCVVSSNADDSLAPPGKHILTCFVQYVPYRLRRGNWDEMRDLLGDRVVRKIAEYAPNVPGAIVARQVLTPLDLERTYGLTEGNIFHGDLRLDQLFFMRPVPGWSQYRTPIAGLYLCGAGAHPGGGVTGAPGRNAAHQALRDWKKGRFKEAIA</sequence>
<dbReference type="InterPro" id="IPR002937">
    <property type="entry name" value="Amino_oxidase"/>
</dbReference>
<comment type="subunit">
    <text evidence="2">Interacts with COX5B; this interaction may contribute to localize PYROXD2 to the inner face of the inner mitochondrial membrane.</text>
</comment>
<gene>
    <name evidence="5" type="ORF">SBA1_670027</name>
</gene>
<accession>A0A2U3L3Z0</accession>
<dbReference type="SUPFAM" id="SSF51905">
    <property type="entry name" value="FAD/NAD(P)-binding domain"/>
    <property type="match status" value="1"/>
</dbReference>
<dbReference type="InterPro" id="IPR036188">
    <property type="entry name" value="FAD/NAD-bd_sf"/>
</dbReference>
<name>A0A2U3L3Z0_9BACT</name>
<evidence type="ECO:0000256" key="1">
    <source>
        <dbReference type="ARBA" id="ARBA00037217"/>
    </source>
</evidence>
<dbReference type="Pfam" id="PF01593">
    <property type="entry name" value="Amino_oxidase"/>
    <property type="match status" value="1"/>
</dbReference>
<comment type="function">
    <text evidence="1">Probable oxidoreductase that may play a role as regulator of mitochondrial function.</text>
</comment>
<evidence type="ECO:0000313" key="5">
    <source>
        <dbReference type="EMBL" id="SPF46621.1"/>
    </source>
</evidence>
<protein>
    <recommendedName>
        <fullName evidence="3">Pyridine nucleotide-disulfide oxidoreductase domain-containing protein 2</fullName>
    </recommendedName>
</protein>
<evidence type="ECO:0000256" key="3">
    <source>
        <dbReference type="ARBA" id="ARBA00040298"/>
    </source>
</evidence>
<proteinExistence type="predicted"/>
<feature type="domain" description="Amine oxidase" evidence="4">
    <location>
        <begin position="23"/>
        <end position="522"/>
    </location>
</feature>